<feature type="chain" id="PRO_5038866164" description="Lipoprotein" evidence="1">
    <location>
        <begin position="21"/>
        <end position="161"/>
    </location>
</feature>
<comment type="caution">
    <text evidence="2">The sequence shown here is derived from an EMBL/GenBank/DDBJ whole genome shotgun (WGS) entry which is preliminary data.</text>
</comment>
<dbReference type="EMBL" id="DVHI01000096">
    <property type="protein sequence ID" value="HIR63358.1"/>
    <property type="molecule type" value="Genomic_DNA"/>
</dbReference>
<keyword evidence="1" id="KW-0732">Signal</keyword>
<reference evidence="2" key="2">
    <citation type="journal article" date="2021" name="PeerJ">
        <title>Extensive microbial diversity within the chicken gut microbiome revealed by metagenomics and culture.</title>
        <authorList>
            <person name="Gilroy R."/>
            <person name="Ravi A."/>
            <person name="Getino M."/>
            <person name="Pursley I."/>
            <person name="Horton D.L."/>
            <person name="Alikhan N.F."/>
            <person name="Baker D."/>
            <person name="Gharbi K."/>
            <person name="Hall N."/>
            <person name="Watson M."/>
            <person name="Adriaenssens E.M."/>
            <person name="Foster-Nyarko E."/>
            <person name="Jarju S."/>
            <person name="Secka A."/>
            <person name="Antonio M."/>
            <person name="Oren A."/>
            <person name="Chaudhuri R.R."/>
            <person name="La Ragione R."/>
            <person name="Hildebrand F."/>
            <person name="Pallen M.J."/>
        </authorList>
    </citation>
    <scope>NUCLEOTIDE SEQUENCE</scope>
    <source>
        <strain evidence="2">ChiHjej13B12-12457</strain>
    </source>
</reference>
<proteinExistence type="predicted"/>
<dbReference type="Proteomes" id="UP000886744">
    <property type="component" value="Unassembled WGS sequence"/>
</dbReference>
<accession>A0A9D1E2H7</accession>
<dbReference type="AlphaFoldDB" id="A0A9D1E2H7"/>
<feature type="signal peptide" evidence="1">
    <location>
        <begin position="1"/>
        <end position="20"/>
    </location>
</feature>
<reference evidence="2" key="1">
    <citation type="submission" date="2020-10" db="EMBL/GenBank/DDBJ databases">
        <authorList>
            <person name="Gilroy R."/>
        </authorList>
    </citation>
    <scope>NUCLEOTIDE SEQUENCE</scope>
    <source>
        <strain evidence="2">ChiHjej13B12-12457</strain>
    </source>
</reference>
<name>A0A9D1E2H7_9BACT</name>
<evidence type="ECO:0008006" key="4">
    <source>
        <dbReference type="Google" id="ProtNLM"/>
    </source>
</evidence>
<organism evidence="2 3">
    <name type="scientific">Candidatus Coprenecus avistercoris</name>
    <dbReference type="NCBI Taxonomy" id="2840730"/>
    <lineage>
        <taxon>Bacteria</taxon>
        <taxon>Pseudomonadati</taxon>
        <taxon>Bacteroidota</taxon>
        <taxon>Bacteroidia</taxon>
        <taxon>Bacteroidales</taxon>
        <taxon>Rikenellaceae</taxon>
        <taxon>Rikenellaceae incertae sedis</taxon>
        <taxon>Candidatus Coprenecus</taxon>
    </lineage>
</organism>
<sequence>MKKYLILLLIPLLLHSCGTASKISKADQPWSYETESMGVGADGKYVIRVWSYWRNASMPVEEAKKNAVHAVIFRGVPAGNGATAQPALKTGDLTPAESAFFDTFFQSEYQRYISSVASGSIQVIKTGRNEYKIGYVISVSKDNLRKYLEDQGIVKGLSSGF</sequence>
<gene>
    <name evidence="2" type="ORF">IAC94_07565</name>
</gene>
<protein>
    <recommendedName>
        <fullName evidence="4">Lipoprotein</fullName>
    </recommendedName>
</protein>
<evidence type="ECO:0000313" key="3">
    <source>
        <dbReference type="Proteomes" id="UP000886744"/>
    </source>
</evidence>
<evidence type="ECO:0000256" key="1">
    <source>
        <dbReference type="SAM" id="SignalP"/>
    </source>
</evidence>
<evidence type="ECO:0000313" key="2">
    <source>
        <dbReference type="EMBL" id="HIR63358.1"/>
    </source>
</evidence>